<organism evidence="4 5">
    <name type="scientific">Ktedonobacter robiniae</name>
    <dbReference type="NCBI Taxonomy" id="2778365"/>
    <lineage>
        <taxon>Bacteria</taxon>
        <taxon>Bacillati</taxon>
        <taxon>Chloroflexota</taxon>
        <taxon>Ktedonobacteria</taxon>
        <taxon>Ktedonobacterales</taxon>
        <taxon>Ktedonobacteraceae</taxon>
        <taxon>Ktedonobacter</taxon>
    </lineage>
</organism>
<protein>
    <submittedName>
        <fullName evidence="4">DNA processing protein DprA</fullName>
    </submittedName>
</protein>
<feature type="domain" description="Smf/DprA SLOG" evidence="2">
    <location>
        <begin position="104"/>
        <end position="315"/>
    </location>
</feature>
<dbReference type="Pfam" id="PF17782">
    <property type="entry name" value="WHD_DprA"/>
    <property type="match status" value="1"/>
</dbReference>
<dbReference type="InterPro" id="IPR003488">
    <property type="entry name" value="DprA"/>
</dbReference>
<name>A0ABQ3UJ17_9CHLR</name>
<keyword evidence="5" id="KW-1185">Reference proteome</keyword>
<proteinExistence type="inferred from homology"/>
<evidence type="ECO:0000259" key="3">
    <source>
        <dbReference type="Pfam" id="PF17782"/>
    </source>
</evidence>
<dbReference type="PANTHER" id="PTHR43022:SF1">
    <property type="entry name" value="PROTEIN SMF"/>
    <property type="match status" value="1"/>
</dbReference>
<feature type="domain" description="DprA winged helix" evidence="3">
    <location>
        <begin position="330"/>
        <end position="378"/>
    </location>
</feature>
<sequence>MEVHEEAPQTAKQYSKHYYPSETLPLQQLMHWIAFSRVMGIGAVRFRLLEDYFQGDMQAAWQAGLEELCSAGLDEKTAEKFLHQRTNIVPEQELERLEKRRMRVITWRDDEYPPLLSKFEYAPPVLYIYGHLNEDDQEYALGIVGTRRMTSYGRQVTEKLTTELTGGRVTIVSGLALGVDTVAHTTALDTGGRTIAVLASGLDTIYPPSNRALAKRIVESGQGALISAFPLGVRPDAGNFPARNHLIAGLSLGVLVTEAPARSGALITASSALQQGREVFGVPHSIFSPGGEGVNKLIQDGAHLVTRVEDIIERLNIYMLPQHIEAKRELPANAEEESLLALLNHESKHIDEITRESGLPASSVTATLTMLQLKGMVKDMGAMHYIKEM</sequence>
<accession>A0ABQ3UJ17</accession>
<dbReference type="Gene3D" id="1.10.10.10">
    <property type="entry name" value="Winged helix-like DNA-binding domain superfamily/Winged helix DNA-binding domain"/>
    <property type="match status" value="1"/>
</dbReference>
<gene>
    <name evidence="4" type="ORF">KSB_11990</name>
</gene>
<dbReference type="InterPro" id="IPR041614">
    <property type="entry name" value="DprA_WH"/>
</dbReference>
<dbReference type="PANTHER" id="PTHR43022">
    <property type="entry name" value="PROTEIN SMF"/>
    <property type="match status" value="1"/>
</dbReference>
<dbReference type="EMBL" id="BNJG01000001">
    <property type="protein sequence ID" value="GHO52724.1"/>
    <property type="molecule type" value="Genomic_DNA"/>
</dbReference>
<dbReference type="NCBIfam" id="TIGR00732">
    <property type="entry name" value="dprA"/>
    <property type="match status" value="1"/>
</dbReference>
<dbReference type="InterPro" id="IPR057666">
    <property type="entry name" value="DrpA_SLOG"/>
</dbReference>
<evidence type="ECO:0000256" key="1">
    <source>
        <dbReference type="ARBA" id="ARBA00006525"/>
    </source>
</evidence>
<dbReference type="Gene3D" id="3.40.50.450">
    <property type="match status" value="1"/>
</dbReference>
<evidence type="ECO:0000313" key="4">
    <source>
        <dbReference type="EMBL" id="GHO52724.1"/>
    </source>
</evidence>
<comment type="similarity">
    <text evidence="1">Belongs to the DprA/Smf family.</text>
</comment>
<evidence type="ECO:0000313" key="5">
    <source>
        <dbReference type="Proteomes" id="UP000654345"/>
    </source>
</evidence>
<evidence type="ECO:0000259" key="2">
    <source>
        <dbReference type="Pfam" id="PF02481"/>
    </source>
</evidence>
<dbReference type="Pfam" id="PF02481">
    <property type="entry name" value="DNA_processg_A"/>
    <property type="match status" value="1"/>
</dbReference>
<dbReference type="SUPFAM" id="SSF102405">
    <property type="entry name" value="MCP/YpsA-like"/>
    <property type="match status" value="1"/>
</dbReference>
<reference evidence="4 5" key="1">
    <citation type="journal article" date="2021" name="Int. J. Syst. Evol. Microbiol.">
        <title>Reticulibacter mediterranei gen. nov., sp. nov., within the new family Reticulibacteraceae fam. nov., and Ktedonospora formicarum gen. nov., sp. nov., Ktedonobacter robiniae sp. nov., Dictyobacter formicarum sp. nov. and Dictyobacter arantiisoli sp. nov., belonging to the class Ktedonobacteria.</title>
        <authorList>
            <person name="Yabe S."/>
            <person name="Zheng Y."/>
            <person name="Wang C.M."/>
            <person name="Sakai Y."/>
            <person name="Abe K."/>
            <person name="Yokota A."/>
            <person name="Donadio S."/>
            <person name="Cavaletti L."/>
            <person name="Monciardini P."/>
        </authorList>
    </citation>
    <scope>NUCLEOTIDE SEQUENCE [LARGE SCALE GENOMIC DNA]</scope>
    <source>
        <strain evidence="4 5">SOSP1-30</strain>
    </source>
</reference>
<dbReference type="InterPro" id="IPR036388">
    <property type="entry name" value="WH-like_DNA-bd_sf"/>
</dbReference>
<dbReference type="RefSeq" id="WP_201369599.1">
    <property type="nucleotide sequence ID" value="NZ_BNJG01000001.1"/>
</dbReference>
<comment type="caution">
    <text evidence="4">The sequence shown here is derived from an EMBL/GenBank/DDBJ whole genome shotgun (WGS) entry which is preliminary data.</text>
</comment>
<dbReference type="Proteomes" id="UP000654345">
    <property type="component" value="Unassembled WGS sequence"/>
</dbReference>